<keyword evidence="2" id="KW-1185">Reference proteome</keyword>
<evidence type="ECO:0000313" key="2">
    <source>
        <dbReference type="Proteomes" id="UP000184782"/>
    </source>
</evidence>
<protein>
    <submittedName>
        <fullName evidence="1">GLPGLI family protein</fullName>
    </submittedName>
</protein>
<dbReference type="Pfam" id="PF09697">
    <property type="entry name" value="Porph_ging"/>
    <property type="match status" value="1"/>
</dbReference>
<dbReference type="STRING" id="59733.SAMN05421769_1899"/>
<name>A0A1N6G667_9FLAO</name>
<accession>A0A1N6G667</accession>
<dbReference type="NCBIfam" id="TIGR01200">
    <property type="entry name" value="GLPGLI"/>
    <property type="match status" value="1"/>
</dbReference>
<dbReference type="AlphaFoldDB" id="A0A1N6G667"/>
<dbReference type="InterPro" id="IPR005901">
    <property type="entry name" value="GLPGLI"/>
</dbReference>
<reference evidence="2" key="1">
    <citation type="submission" date="2016-12" db="EMBL/GenBank/DDBJ databases">
        <authorList>
            <person name="Varghese N."/>
            <person name="Submissions S."/>
        </authorList>
    </citation>
    <scope>NUCLEOTIDE SEQUENCE [LARGE SCALE GENOMIC DNA]</scope>
    <source>
        <strain evidence="2">DSM 16779</strain>
    </source>
</reference>
<gene>
    <name evidence="1" type="ORF">SAMN05421769_1899</name>
</gene>
<dbReference type="OrthoDB" id="1440774at2"/>
<organism evidence="1 2">
    <name type="scientific">Chryseobacterium scophthalmum</name>
    <dbReference type="NCBI Taxonomy" id="59733"/>
    <lineage>
        <taxon>Bacteria</taxon>
        <taxon>Pseudomonadati</taxon>
        <taxon>Bacteroidota</taxon>
        <taxon>Flavobacteriia</taxon>
        <taxon>Flavobacteriales</taxon>
        <taxon>Weeksellaceae</taxon>
        <taxon>Chryseobacterium group</taxon>
        <taxon>Chryseobacterium</taxon>
    </lineage>
</organism>
<dbReference type="Proteomes" id="UP000184782">
    <property type="component" value="Unassembled WGS sequence"/>
</dbReference>
<proteinExistence type="predicted"/>
<sequence length="287" mass="33633">MKIKSCFFSLFLFGIFSAQSYKAVYDFKWKPQKNATEYLHEDFALLINENKSSDFLSYIKFKNDSTKTKTVKDFKKIGQGSMSFNYKYGESKFNDVISKNYTNKEILFQKQLYDKLFLVKNECKINWKINSAKDKLLGYSVQKAATEFGGRKWIAWFTTEIPVQDGPYKFSGLPGLILKITDAENEFIYEMKSITKETNDISERNYGVTNTIKLSSVKYQKIWEDYKKQPSSIFNYQTQINNNGWTANYTIGGGNPNDKKYQEKFDKQQLEFLKNFENPIELKNDCQ</sequence>
<evidence type="ECO:0000313" key="1">
    <source>
        <dbReference type="EMBL" id="SIO03039.1"/>
    </source>
</evidence>
<dbReference type="RefSeq" id="WP_074230004.1">
    <property type="nucleotide sequence ID" value="NZ_FSRQ01000001.1"/>
</dbReference>
<dbReference type="EMBL" id="FSRQ01000001">
    <property type="protein sequence ID" value="SIO03039.1"/>
    <property type="molecule type" value="Genomic_DNA"/>
</dbReference>